<proteinExistence type="predicted"/>
<keyword evidence="2" id="KW-1185">Reference proteome</keyword>
<sequence length="222" mass="25350">MIVQDAVINMIILTKLTSLLRKVLNLQKFSLAQLMENDDILYIGALLLRFSHVCSAHGCEGERRPTDCESPDRHFCKSTSCCSISWTVGIQTSLTSYSCVPNVKKCAIENIRIIMYSLQPIKKGEKIFETGMSVFYECPRELRPLSHKERFGYKCDCLACKDDWPLLFYNRDGEGEFSHVNPLKFVVEEVLHLPLESMHALSEAMTVNGNLKNEVFSQLKEF</sequence>
<organism evidence="1 2">
    <name type="scientific">Eretmocerus hayati</name>
    <dbReference type="NCBI Taxonomy" id="131215"/>
    <lineage>
        <taxon>Eukaryota</taxon>
        <taxon>Metazoa</taxon>
        <taxon>Ecdysozoa</taxon>
        <taxon>Arthropoda</taxon>
        <taxon>Hexapoda</taxon>
        <taxon>Insecta</taxon>
        <taxon>Pterygota</taxon>
        <taxon>Neoptera</taxon>
        <taxon>Endopterygota</taxon>
        <taxon>Hymenoptera</taxon>
        <taxon>Apocrita</taxon>
        <taxon>Proctotrupomorpha</taxon>
        <taxon>Chalcidoidea</taxon>
        <taxon>Aphelinidae</taxon>
        <taxon>Aphelininae</taxon>
        <taxon>Eretmocerus</taxon>
    </lineage>
</organism>
<dbReference type="EMBL" id="CM056742">
    <property type="protein sequence ID" value="KAJ8679265.1"/>
    <property type="molecule type" value="Genomic_DNA"/>
</dbReference>
<reference evidence="1" key="1">
    <citation type="submission" date="2023-04" db="EMBL/GenBank/DDBJ databases">
        <title>A chromosome-level genome assembly of the parasitoid wasp Eretmocerus hayati.</title>
        <authorList>
            <person name="Zhong Y."/>
            <person name="Liu S."/>
            <person name="Liu Y."/>
        </authorList>
    </citation>
    <scope>NUCLEOTIDE SEQUENCE</scope>
    <source>
        <strain evidence="1">ZJU_SS_LIU_2023</strain>
    </source>
</reference>
<name>A0ACC2P762_9HYME</name>
<gene>
    <name evidence="1" type="ORF">QAD02_015052</name>
</gene>
<accession>A0ACC2P762</accession>
<comment type="caution">
    <text evidence="1">The sequence shown here is derived from an EMBL/GenBank/DDBJ whole genome shotgun (WGS) entry which is preliminary data.</text>
</comment>
<evidence type="ECO:0000313" key="2">
    <source>
        <dbReference type="Proteomes" id="UP001239111"/>
    </source>
</evidence>
<evidence type="ECO:0000313" key="1">
    <source>
        <dbReference type="EMBL" id="KAJ8679265.1"/>
    </source>
</evidence>
<protein>
    <submittedName>
        <fullName evidence="1">Uncharacterized protein</fullName>
    </submittedName>
</protein>
<dbReference type="Proteomes" id="UP001239111">
    <property type="component" value="Chromosome 2"/>
</dbReference>